<name>A0A977L0D7_9CYAN</name>
<dbReference type="AlphaFoldDB" id="A0A977L0D7"/>
<organism evidence="1">
    <name type="scientific">Woronichinia naegeliana WA131</name>
    <dbReference type="NCBI Taxonomy" id="2824559"/>
    <lineage>
        <taxon>Bacteria</taxon>
        <taxon>Bacillati</taxon>
        <taxon>Cyanobacteriota</taxon>
        <taxon>Cyanophyceae</taxon>
        <taxon>Synechococcales</taxon>
        <taxon>Coelosphaeriaceae</taxon>
        <taxon>Woronichinia</taxon>
    </lineage>
</organism>
<gene>
    <name evidence="1" type="ORF">KA717_11790</name>
</gene>
<dbReference type="KEGG" id="wna:KA717_11790"/>
<dbReference type="EMBL" id="CP073041">
    <property type="protein sequence ID" value="UXE63269.1"/>
    <property type="molecule type" value="Genomic_DNA"/>
</dbReference>
<reference evidence="1" key="1">
    <citation type="submission" date="2021-04" db="EMBL/GenBank/DDBJ databases">
        <title>Genome sequence of Woronichinia naegeliana from Washington state freshwater lake bloom.</title>
        <authorList>
            <person name="Dreher T.W."/>
        </authorList>
    </citation>
    <scope>NUCLEOTIDE SEQUENCE</scope>
    <source>
        <strain evidence="1">WA131</strain>
    </source>
</reference>
<sequence length="207" mass="23364">MPEGVKSLETLENQVATAVADQIVSLFPSGNPLSSPQKTFEYIGSKARGFIVIIDHGERISDSILSLLIEKIKKFGVQLLIASRYNTKMTKDLILFKSLSLSLQETQDFIEYETSKDLIDPINFIDAFAKTGGNPLKLCQLILNKDSEYVAYNSKYSKLLKALSASFGFIDIDIFSETFNIDRNDISKYRTKNVGSREKEKNWVEKD</sequence>
<evidence type="ECO:0000313" key="1">
    <source>
        <dbReference type="EMBL" id="UXE63269.1"/>
    </source>
</evidence>
<accession>A0A977L0D7</accession>
<dbReference type="Proteomes" id="UP001065613">
    <property type="component" value="Chromosome"/>
</dbReference>
<proteinExistence type="predicted"/>
<protein>
    <submittedName>
        <fullName evidence="1">Uncharacterized protein</fullName>
    </submittedName>
</protein>